<reference evidence="2 3" key="1">
    <citation type="submission" date="2016-10" db="EMBL/GenBank/DDBJ databases">
        <authorList>
            <person name="de Groot N.N."/>
        </authorList>
    </citation>
    <scope>NUCLEOTIDE SEQUENCE [LARGE SCALE GENOMIC DNA]</scope>
    <source>
        <strain evidence="2 3">DSM 43067</strain>
    </source>
</reference>
<sequence length="91" mass="10726">MARTSCYPSDLTDEEWALVQPLLPPAGSGGRPEKHSRREIVDAVLYVVRTGCPWRQLPADFPPWQTVYWYFVRWEKQRVTLRLLDVLRQQV</sequence>
<evidence type="ECO:0000313" key="3">
    <source>
        <dbReference type="Proteomes" id="UP000183413"/>
    </source>
</evidence>
<evidence type="ECO:0000313" key="2">
    <source>
        <dbReference type="EMBL" id="SFQ47962.1"/>
    </source>
</evidence>
<protein>
    <submittedName>
        <fullName evidence="2">Transposase</fullName>
    </submittedName>
</protein>
<accession>A0A1I5YUV8</accession>
<dbReference type="RefSeq" id="WP_143118900.1">
    <property type="nucleotide sequence ID" value="NZ_FOVH01000038.1"/>
</dbReference>
<dbReference type="PANTHER" id="PTHR30007">
    <property type="entry name" value="PHP DOMAIN PROTEIN"/>
    <property type="match status" value="1"/>
</dbReference>
<keyword evidence="3" id="KW-1185">Reference proteome</keyword>
<evidence type="ECO:0000259" key="1">
    <source>
        <dbReference type="Pfam" id="PF13340"/>
    </source>
</evidence>
<proteinExistence type="predicted"/>
<gene>
    <name evidence="2" type="ORF">SAMN04489713_1388</name>
</gene>
<dbReference type="Proteomes" id="UP000183413">
    <property type="component" value="Unassembled WGS sequence"/>
</dbReference>
<dbReference type="AlphaFoldDB" id="A0A1I5YUV8"/>
<name>A0A1I5YUV8_9ACTN</name>
<feature type="domain" description="Insertion element IS402-like" evidence="1">
    <location>
        <begin position="11"/>
        <end position="83"/>
    </location>
</feature>
<dbReference type="InterPro" id="IPR025161">
    <property type="entry name" value="IS402-like_dom"/>
</dbReference>
<feature type="non-terminal residue" evidence="2">
    <location>
        <position position="91"/>
    </location>
</feature>
<dbReference type="PANTHER" id="PTHR30007:SF0">
    <property type="entry name" value="TRANSPOSASE"/>
    <property type="match status" value="1"/>
</dbReference>
<dbReference type="InParanoid" id="A0A1I5YUV8"/>
<dbReference type="STRING" id="1993.SAMN04489713_1388"/>
<dbReference type="Pfam" id="PF13340">
    <property type="entry name" value="DUF4096"/>
    <property type="match status" value="1"/>
</dbReference>
<organism evidence="2 3">
    <name type="scientific">Actinomadura madurae</name>
    <dbReference type="NCBI Taxonomy" id="1993"/>
    <lineage>
        <taxon>Bacteria</taxon>
        <taxon>Bacillati</taxon>
        <taxon>Actinomycetota</taxon>
        <taxon>Actinomycetes</taxon>
        <taxon>Streptosporangiales</taxon>
        <taxon>Thermomonosporaceae</taxon>
        <taxon>Actinomadura</taxon>
    </lineage>
</organism>
<dbReference type="EMBL" id="FOVH01000038">
    <property type="protein sequence ID" value="SFQ47962.1"/>
    <property type="molecule type" value="Genomic_DNA"/>
</dbReference>